<dbReference type="Proteomes" id="UP001497482">
    <property type="component" value="Chromosome 5"/>
</dbReference>
<dbReference type="EMBL" id="OZ035827">
    <property type="protein sequence ID" value="CAL1606930.1"/>
    <property type="molecule type" value="Genomic_DNA"/>
</dbReference>
<dbReference type="AlphaFoldDB" id="A0AAV2M0R2"/>
<reference evidence="1 2" key="1">
    <citation type="submission" date="2024-04" db="EMBL/GenBank/DDBJ databases">
        <authorList>
            <person name="Waldvogel A.-M."/>
            <person name="Schoenle A."/>
        </authorList>
    </citation>
    <scope>NUCLEOTIDE SEQUENCE [LARGE SCALE GENOMIC DNA]</scope>
</reference>
<organism evidence="1 2">
    <name type="scientific">Knipowitschia caucasica</name>
    <name type="common">Caucasian dwarf goby</name>
    <name type="synonym">Pomatoschistus caucasicus</name>
    <dbReference type="NCBI Taxonomy" id="637954"/>
    <lineage>
        <taxon>Eukaryota</taxon>
        <taxon>Metazoa</taxon>
        <taxon>Chordata</taxon>
        <taxon>Craniata</taxon>
        <taxon>Vertebrata</taxon>
        <taxon>Euteleostomi</taxon>
        <taxon>Actinopterygii</taxon>
        <taxon>Neopterygii</taxon>
        <taxon>Teleostei</taxon>
        <taxon>Neoteleostei</taxon>
        <taxon>Acanthomorphata</taxon>
        <taxon>Gobiaria</taxon>
        <taxon>Gobiiformes</taxon>
        <taxon>Gobioidei</taxon>
        <taxon>Gobiidae</taxon>
        <taxon>Gobiinae</taxon>
        <taxon>Knipowitschia</taxon>
    </lineage>
</organism>
<name>A0AAV2M0R2_KNICA</name>
<proteinExistence type="predicted"/>
<keyword evidence="2" id="KW-1185">Reference proteome</keyword>
<gene>
    <name evidence="1" type="ORF">KC01_LOCUS34027</name>
</gene>
<accession>A0AAV2M0R2</accession>
<sequence length="118" mass="13062">MQFSFSILVANSAPPHQRRLSGDISKRSCAWGCAIGVGRLCVVAAVVWGVHQCVGSHWVLARVACWSLSRASPSAVRLVRRTLPLGCPRERERLSGPRILCLAVWVAEGLFRAVWFFF</sequence>
<evidence type="ECO:0000313" key="2">
    <source>
        <dbReference type="Proteomes" id="UP001497482"/>
    </source>
</evidence>
<protein>
    <submittedName>
        <fullName evidence="1">Uncharacterized protein</fullName>
    </submittedName>
</protein>
<evidence type="ECO:0000313" key="1">
    <source>
        <dbReference type="EMBL" id="CAL1606930.1"/>
    </source>
</evidence>